<dbReference type="VEuPathDB" id="FungiDB:RhiirFUN_003068"/>
<dbReference type="HOGENOM" id="CLU_035547_0_0_1"/>
<organism evidence="1">
    <name type="scientific">Rhizophagus irregularis (strain DAOM 181602 / DAOM 197198 / MUCL 43194)</name>
    <name type="common">Arbuscular mycorrhizal fungus</name>
    <name type="synonym">Glomus intraradices</name>
    <dbReference type="NCBI Taxonomy" id="747089"/>
    <lineage>
        <taxon>Eukaryota</taxon>
        <taxon>Fungi</taxon>
        <taxon>Fungi incertae sedis</taxon>
        <taxon>Mucoromycota</taxon>
        <taxon>Glomeromycotina</taxon>
        <taxon>Glomeromycetes</taxon>
        <taxon>Glomerales</taxon>
        <taxon>Glomeraceae</taxon>
        <taxon>Rhizophagus</taxon>
    </lineage>
</organism>
<dbReference type="eggNOG" id="ENOG502QW0B">
    <property type="taxonomic scope" value="Eukaryota"/>
</dbReference>
<accession>U9U2U0</accession>
<dbReference type="EMBL" id="KI282695">
    <property type="protein sequence ID" value="ESA14665.1"/>
    <property type="molecule type" value="Genomic_DNA"/>
</dbReference>
<gene>
    <name evidence="1" type="ORF">GLOINDRAFT_24710</name>
</gene>
<dbReference type="AlphaFoldDB" id="U9U2U0"/>
<proteinExistence type="predicted"/>
<evidence type="ECO:0000313" key="1">
    <source>
        <dbReference type="EMBL" id="ESA14665.1"/>
    </source>
</evidence>
<name>U9U2U0_RHIID</name>
<protein>
    <submittedName>
        <fullName evidence="1">Uncharacterized protein</fullName>
    </submittedName>
</protein>
<sequence>MRKNALHKYSLIKQVTPAVLCTLYYDLTSDAAVTNDLIFAFKGSTFDAFWDEMAGFFNEKILAVDDHHHHDILYMPLAMSVQHLHDIIIKRLQNKFSTPLPNEIQIPCEEWIGLQFSPTNPIAASAIHYTGRFNVKFQIQTRLLRKEHPDSHYYDKHKVPIGEGVATSTGVRNKKSMVLKEANLVACDYDFTKLSLTPSVIFICKVPLSIEESFYDGQVFVSYKDTIFQPSTVIRHTTEFFNVISAYYPQTIPPILCIYTDGGPDHRVTYGSVQISLICLFLCEDFDMLIALRTALHQSWTNPAERIMSILNLALQGVALM</sequence>
<reference evidence="1" key="1">
    <citation type="submission" date="2013-07" db="EMBL/GenBank/DDBJ databases">
        <title>The genome of an arbuscular mycorrhizal fungus provides insights into the evolution of the oldest plant symbiosis.</title>
        <authorList>
            <consortium name="DOE Joint Genome Institute"/>
            <person name="Tisserant E."/>
            <person name="Malbreil M."/>
            <person name="Kuo A."/>
            <person name="Kohler A."/>
            <person name="Symeonidi A."/>
            <person name="Balestrini R."/>
            <person name="Charron P."/>
            <person name="Duensing N."/>
            <person name="Frei-dit-Frey N."/>
            <person name="Gianinazzi-Pearson V."/>
            <person name="Gilbert B."/>
            <person name="Handa Y."/>
            <person name="Hijri M."/>
            <person name="Kaul R."/>
            <person name="Kawaguchi M."/>
            <person name="Krajinski F."/>
            <person name="Lammers P."/>
            <person name="Lapierre D."/>
            <person name="Masclaux F.G."/>
            <person name="Murat C."/>
            <person name="Morin E."/>
            <person name="Ndikumana S."/>
            <person name="Pagni M."/>
            <person name="Petitpierre D."/>
            <person name="Requena N."/>
            <person name="Rosikiewicz P."/>
            <person name="Riley R."/>
            <person name="Saito K."/>
            <person name="San Clemente H."/>
            <person name="Shapiro H."/>
            <person name="van Tuinen D."/>
            <person name="Becard G."/>
            <person name="Bonfante P."/>
            <person name="Paszkowski U."/>
            <person name="Shachar-Hill Y."/>
            <person name="Young J.P."/>
            <person name="Sanders I.R."/>
            <person name="Henrissat B."/>
            <person name="Rensing S.A."/>
            <person name="Grigoriev I.V."/>
            <person name="Corradi N."/>
            <person name="Roux C."/>
            <person name="Martin F."/>
        </authorList>
    </citation>
    <scope>NUCLEOTIDE SEQUENCE</scope>
    <source>
        <strain evidence="1">DAOM 197198</strain>
    </source>
</reference>